<evidence type="ECO:0000256" key="5">
    <source>
        <dbReference type="ARBA" id="ARBA00023033"/>
    </source>
</evidence>
<dbReference type="GO" id="GO:0004497">
    <property type="term" value="F:monooxygenase activity"/>
    <property type="evidence" value="ECO:0007669"/>
    <property type="project" value="UniProtKB-KW"/>
</dbReference>
<dbReference type="GO" id="GO:0009636">
    <property type="term" value="P:response to toxic substance"/>
    <property type="evidence" value="ECO:0007669"/>
    <property type="project" value="UniProtKB-ARBA"/>
</dbReference>
<evidence type="ECO:0000259" key="8">
    <source>
        <dbReference type="PROSITE" id="PS50404"/>
    </source>
</evidence>
<dbReference type="AlphaFoldDB" id="A0A370BPR4"/>
<evidence type="ECO:0000256" key="1">
    <source>
        <dbReference type="ARBA" id="ARBA00010128"/>
    </source>
</evidence>
<sequence>METPWTRLGAFGTVAGVLLAFITRSGEIEKRLLRLLSLFTLANITLISWAPAWLGTTSSTSEIVLRVLWLDVALLTGLFGNIVVCRLFFHRLRNMPGPIAARVSRHYAAYHTIKDAQMHYTVQRLHQQYGDVVRIGPREVSVCRASAIRAIYGPPSRCIKGPWYDQVTNENDKKPLFTIRDLRVHSKRRRQWDQAAKGINHYHNALQKQSRILIEKIREHQGRPMDVTNWINCYTFDVMGHIVLGAELGMLKTGKKIPELQVIDEGQRYIAVAGTMPWFPPLMLGIPGLSAILNPFRHHCHKLFDAKRAAMTKGSEPKDIISWLIQAQDNGDPGAPPTDQAIKDDAWFIIAAGSDTTASALINAVYYLATHPGAQAQLQREIDERLPEGIEGLSYENVKDLPYLTAVINETLRLKPSVLDGLVRVTPPQGLKVDEDLHLPGDVVVSVPTFAIQRDGRYWEDADQFRPERWASIENPANMPFIPFSRGSYDCVGKSIAWMEMRMALAMLVGEYHIQLSDEEQRAFDGKELDNFAMSVPAFRSFLYGFVHSTCTRRVRTALAEKGLDVEIVPVDLAQGEQKTSSYLNDLQPFGKVPVLQDTETGIQIYESRAIAQYIATKYRGQGTDLAPPESDLKAFAYYQQALSIEQSYFDPLVSQIAYEKVFKARKGHGQTDEARVQSLFSQLELTLEGYERVLSKQPYLAGQQLTLADLAHLPYGVFIEQFGFTDVVSKFPHVQKWWEGLKARESWKKVTA</sequence>
<evidence type="ECO:0000256" key="3">
    <source>
        <dbReference type="ARBA" id="ARBA00022679"/>
    </source>
</evidence>
<feature type="transmembrane region" description="Helical" evidence="7">
    <location>
        <begin position="35"/>
        <end position="55"/>
    </location>
</feature>
<feature type="binding site" description="axial binding residue" evidence="6">
    <location>
        <position position="491"/>
    </location>
    <ligand>
        <name>heme</name>
        <dbReference type="ChEBI" id="CHEBI:30413"/>
    </ligand>
    <ligandPart>
        <name>Fe</name>
        <dbReference type="ChEBI" id="CHEBI:18248"/>
    </ligandPart>
</feature>
<reference evidence="10 11" key="1">
    <citation type="submission" date="2018-07" db="EMBL/GenBank/DDBJ databases">
        <title>Section-level genome sequencing of Aspergillus section Nigri to investigate inter- and intra-species variation.</title>
        <authorList>
            <consortium name="DOE Joint Genome Institute"/>
            <person name="Vesth T.C."/>
            <person name="Nybo J.L."/>
            <person name="Theobald S."/>
            <person name="Frisvad J.C."/>
            <person name="Larsen T.O."/>
            <person name="Nielsen K.F."/>
            <person name="Hoof J.B."/>
            <person name="Brandl J."/>
            <person name="Salamov A."/>
            <person name="Riley R."/>
            <person name="Gladden J.M."/>
            <person name="Phatale P."/>
            <person name="Nielsen M.T."/>
            <person name="Lyhne E.K."/>
            <person name="Kogle M.E."/>
            <person name="Strasser K."/>
            <person name="McDonnell E."/>
            <person name="Barry K."/>
            <person name="Clum A."/>
            <person name="Chen C."/>
            <person name="Nolan M."/>
            <person name="Sandor L."/>
            <person name="Kuo A."/>
            <person name="Lipzen A."/>
            <person name="Hainaut M."/>
            <person name="Drula E."/>
            <person name="Tsang A."/>
            <person name="Magnuson J.K."/>
            <person name="Henrissat B."/>
            <person name="Wiebenga A."/>
            <person name="Simmons B.A."/>
            <person name="Makela M.R."/>
            <person name="De vries R.P."/>
            <person name="Grigoriev I.V."/>
            <person name="Mortensen U.H."/>
            <person name="Baker S.E."/>
            <person name="Andersen M.R."/>
        </authorList>
    </citation>
    <scope>NUCLEOTIDE SEQUENCE [LARGE SCALE GENOMIC DNA]</scope>
    <source>
        <strain evidence="10 11">ATCC 13496</strain>
    </source>
</reference>
<keyword evidence="5" id="KW-0503">Monooxygenase</keyword>
<keyword evidence="4" id="KW-0560">Oxidoreductase</keyword>
<dbReference type="Gene3D" id="3.40.30.10">
    <property type="entry name" value="Glutaredoxin"/>
    <property type="match status" value="1"/>
</dbReference>
<dbReference type="Pfam" id="PF02798">
    <property type="entry name" value="GST_N"/>
    <property type="match status" value="1"/>
</dbReference>
<keyword evidence="7" id="KW-0812">Transmembrane</keyword>
<feature type="transmembrane region" description="Helical" evidence="7">
    <location>
        <begin position="67"/>
        <end position="89"/>
    </location>
</feature>
<dbReference type="Pfam" id="PF00043">
    <property type="entry name" value="GST_C"/>
    <property type="match status" value="1"/>
</dbReference>
<dbReference type="CDD" id="cd03053">
    <property type="entry name" value="GST_N_Phi"/>
    <property type="match status" value="1"/>
</dbReference>
<dbReference type="InterPro" id="IPR040079">
    <property type="entry name" value="Glutathione_S-Trfase"/>
</dbReference>
<protein>
    <submittedName>
        <fullName evidence="10">Cytochrome P450</fullName>
    </submittedName>
</protein>
<comment type="cofactor">
    <cofactor evidence="6">
        <name>heme</name>
        <dbReference type="ChEBI" id="CHEBI:30413"/>
    </cofactor>
</comment>
<dbReference type="PROSITE" id="PS50404">
    <property type="entry name" value="GST_NTER"/>
    <property type="match status" value="1"/>
</dbReference>
<evidence type="ECO:0000313" key="10">
    <source>
        <dbReference type="EMBL" id="RDH15111.1"/>
    </source>
</evidence>
<dbReference type="InterPro" id="IPR010987">
    <property type="entry name" value="Glutathione-S-Trfase_C-like"/>
</dbReference>
<dbReference type="InterPro" id="IPR050121">
    <property type="entry name" value="Cytochrome_P450_monoxygenase"/>
</dbReference>
<organism evidence="10 11">
    <name type="scientific">Aspergillus niger ATCC 13496</name>
    <dbReference type="NCBI Taxonomy" id="1353008"/>
    <lineage>
        <taxon>Eukaryota</taxon>
        <taxon>Fungi</taxon>
        <taxon>Dikarya</taxon>
        <taxon>Ascomycota</taxon>
        <taxon>Pezizomycotina</taxon>
        <taxon>Eurotiomycetes</taxon>
        <taxon>Eurotiomycetidae</taxon>
        <taxon>Eurotiales</taxon>
        <taxon>Aspergillaceae</taxon>
        <taxon>Aspergillus</taxon>
        <taxon>Aspergillus subgen. Circumdati</taxon>
    </lineage>
</organism>
<accession>A0A370BPR4</accession>
<keyword evidence="6" id="KW-0408">Iron</keyword>
<dbReference type="SFLD" id="SFLDG00358">
    <property type="entry name" value="Main_(cytGST)"/>
    <property type="match status" value="1"/>
</dbReference>
<dbReference type="PANTHER" id="PTHR24305">
    <property type="entry name" value="CYTOCHROME P450"/>
    <property type="match status" value="1"/>
</dbReference>
<gene>
    <name evidence="10" type="ORF">M747DRAFT_335399</name>
</gene>
<dbReference type="FunFam" id="1.20.1050.10:FF:000004">
    <property type="entry name" value="Glutathione S-transferase F2"/>
    <property type="match status" value="1"/>
</dbReference>
<comment type="similarity">
    <text evidence="1">Belongs to the GST superfamily. Phi family.</text>
</comment>
<evidence type="ECO:0000256" key="4">
    <source>
        <dbReference type="ARBA" id="ARBA00023002"/>
    </source>
</evidence>
<dbReference type="EMBL" id="KZ851953">
    <property type="protein sequence ID" value="RDH15111.1"/>
    <property type="molecule type" value="Genomic_DNA"/>
</dbReference>
<evidence type="ECO:0000259" key="9">
    <source>
        <dbReference type="PROSITE" id="PS50405"/>
    </source>
</evidence>
<dbReference type="PRINTS" id="PR00463">
    <property type="entry name" value="EP450I"/>
</dbReference>
<dbReference type="CDD" id="cd11061">
    <property type="entry name" value="CYP67-like"/>
    <property type="match status" value="1"/>
</dbReference>
<dbReference type="InterPro" id="IPR036396">
    <property type="entry name" value="Cyt_P450_sf"/>
</dbReference>
<dbReference type="InterPro" id="IPR002401">
    <property type="entry name" value="Cyt_P450_E_grp-I"/>
</dbReference>
<dbReference type="PANTHER" id="PTHR24305:SF78">
    <property type="entry name" value="P450, PUTATIVE (EUROFUNG)-RELATED"/>
    <property type="match status" value="1"/>
</dbReference>
<dbReference type="SFLD" id="SFLDG01154">
    <property type="entry name" value="Main.5:_Phi-like"/>
    <property type="match status" value="1"/>
</dbReference>
<proteinExistence type="inferred from homology"/>
<evidence type="ECO:0000256" key="2">
    <source>
        <dbReference type="ARBA" id="ARBA00010617"/>
    </source>
</evidence>
<keyword evidence="3" id="KW-0808">Transferase</keyword>
<keyword evidence="7" id="KW-1133">Transmembrane helix</keyword>
<keyword evidence="7" id="KW-0472">Membrane</keyword>
<feature type="transmembrane region" description="Helical" evidence="7">
    <location>
        <begin position="6"/>
        <end position="23"/>
    </location>
</feature>
<dbReference type="SUPFAM" id="SSF47616">
    <property type="entry name" value="GST C-terminal domain-like"/>
    <property type="match status" value="1"/>
</dbReference>
<dbReference type="SFLD" id="SFLDS00019">
    <property type="entry name" value="Glutathione_Transferase_(cytos"/>
    <property type="match status" value="1"/>
</dbReference>
<dbReference type="InterPro" id="IPR036282">
    <property type="entry name" value="Glutathione-S-Trfase_C_sf"/>
</dbReference>
<dbReference type="FunFam" id="3.40.30.10:FF:000016">
    <property type="entry name" value="Glutathione S-transferase F2"/>
    <property type="match status" value="1"/>
</dbReference>
<dbReference type="Gene3D" id="1.10.630.10">
    <property type="entry name" value="Cytochrome P450"/>
    <property type="match status" value="1"/>
</dbReference>
<feature type="domain" description="GST C-terminal" evidence="9">
    <location>
        <begin position="632"/>
        <end position="753"/>
    </location>
</feature>
<dbReference type="GO" id="GO:0016705">
    <property type="term" value="F:oxidoreductase activity, acting on paired donors, with incorporation or reduction of molecular oxygen"/>
    <property type="evidence" value="ECO:0007669"/>
    <property type="project" value="InterPro"/>
</dbReference>
<dbReference type="GO" id="GO:0016740">
    <property type="term" value="F:transferase activity"/>
    <property type="evidence" value="ECO:0007669"/>
    <property type="project" value="UniProtKB-KW"/>
</dbReference>
<dbReference type="Pfam" id="PF00067">
    <property type="entry name" value="p450"/>
    <property type="match status" value="1"/>
</dbReference>
<dbReference type="Gene3D" id="1.20.1050.10">
    <property type="match status" value="1"/>
</dbReference>
<dbReference type="Proteomes" id="UP000253845">
    <property type="component" value="Unassembled WGS sequence"/>
</dbReference>
<name>A0A370BPR4_ASPNG</name>
<keyword evidence="6" id="KW-0479">Metal-binding</keyword>
<dbReference type="InterPro" id="IPR004046">
    <property type="entry name" value="GST_C"/>
</dbReference>
<dbReference type="PRINTS" id="PR00385">
    <property type="entry name" value="P450"/>
</dbReference>
<feature type="domain" description="GST N-terminal" evidence="8">
    <location>
        <begin position="539"/>
        <end position="623"/>
    </location>
</feature>
<dbReference type="InterPro" id="IPR001128">
    <property type="entry name" value="Cyt_P450"/>
</dbReference>
<keyword evidence="6" id="KW-0349">Heme</keyword>
<dbReference type="GO" id="GO:0005506">
    <property type="term" value="F:iron ion binding"/>
    <property type="evidence" value="ECO:0007669"/>
    <property type="project" value="InterPro"/>
</dbReference>
<dbReference type="InterPro" id="IPR004045">
    <property type="entry name" value="Glutathione_S-Trfase_N"/>
</dbReference>
<dbReference type="GO" id="GO:0020037">
    <property type="term" value="F:heme binding"/>
    <property type="evidence" value="ECO:0007669"/>
    <property type="project" value="InterPro"/>
</dbReference>
<evidence type="ECO:0000313" key="11">
    <source>
        <dbReference type="Proteomes" id="UP000253845"/>
    </source>
</evidence>
<dbReference type="SUPFAM" id="SSF52833">
    <property type="entry name" value="Thioredoxin-like"/>
    <property type="match status" value="1"/>
</dbReference>
<comment type="similarity">
    <text evidence="2">Belongs to the cytochrome P450 family.</text>
</comment>
<dbReference type="InterPro" id="IPR036249">
    <property type="entry name" value="Thioredoxin-like_sf"/>
</dbReference>
<dbReference type="PROSITE" id="PS50405">
    <property type="entry name" value="GST_CTER"/>
    <property type="match status" value="1"/>
</dbReference>
<evidence type="ECO:0000256" key="6">
    <source>
        <dbReference type="PIRSR" id="PIRSR602401-1"/>
    </source>
</evidence>
<evidence type="ECO:0000256" key="7">
    <source>
        <dbReference type="SAM" id="Phobius"/>
    </source>
</evidence>
<dbReference type="SUPFAM" id="SSF48264">
    <property type="entry name" value="Cytochrome P450"/>
    <property type="match status" value="1"/>
</dbReference>
<dbReference type="VEuPathDB" id="FungiDB:M747DRAFT_335399"/>